<keyword evidence="3" id="KW-1185">Reference proteome</keyword>
<dbReference type="InterPro" id="IPR007710">
    <property type="entry name" value="Nucleoside_deoxyribTrfase"/>
</dbReference>
<evidence type="ECO:0000259" key="1">
    <source>
        <dbReference type="Pfam" id="PF00294"/>
    </source>
</evidence>
<evidence type="ECO:0000313" key="3">
    <source>
        <dbReference type="Proteomes" id="UP001596106"/>
    </source>
</evidence>
<organism evidence="2 3">
    <name type="scientific">Larkinella bovis</name>
    <dbReference type="NCBI Taxonomy" id="683041"/>
    <lineage>
        <taxon>Bacteria</taxon>
        <taxon>Pseudomonadati</taxon>
        <taxon>Bacteroidota</taxon>
        <taxon>Cytophagia</taxon>
        <taxon>Cytophagales</taxon>
        <taxon>Spirosomataceae</taxon>
        <taxon>Larkinella</taxon>
    </lineage>
</organism>
<feature type="domain" description="Carbohydrate kinase PfkB" evidence="1">
    <location>
        <begin position="145"/>
        <end position="249"/>
    </location>
</feature>
<dbReference type="Gene3D" id="3.40.50.450">
    <property type="match status" value="1"/>
</dbReference>
<gene>
    <name evidence="2" type="ORF">ACFPMF_27980</name>
</gene>
<dbReference type="RefSeq" id="WP_379851468.1">
    <property type="nucleotide sequence ID" value="NZ_JBHSMA010000028.1"/>
</dbReference>
<dbReference type="InterPro" id="IPR029056">
    <property type="entry name" value="Ribokinase-like"/>
</dbReference>
<protein>
    <submittedName>
        <fullName evidence="2">PfkB family carbohydrate kinase</fullName>
    </submittedName>
</protein>
<keyword evidence="2" id="KW-0808">Transferase</keyword>
<dbReference type="Pfam" id="PF05014">
    <property type="entry name" value="Nuc_deoxyrib_tr"/>
    <property type="match status" value="1"/>
</dbReference>
<sequence length="391" mass="42815">MLTVVGGTYFEVCHDPKWHELYGSGLRGAIALSGHVSDISFKTCVGNDAINLANAICNSFNIKPDFVLIPETIVFEYYHPLTKPLFYPSDFLNFKTRMPDVSAESILVYGQIEAEVKVSGSYVVYDPQNGISYKFTGSTATHLALVLNHREALLLSGLTDQDNLEEVGKALLKNEEAEVVVIKNGPHGALVVDCSGTHIIPVFKTSSVWPIGSGDIFSAAFAWKWALEKLPAAEAALLASRFTAQYCQSRILPLPVAPNIFQQLRRNTHAQKLYLAGPFFTVAERWLINELRCKLIEFGNDVFSPLHDVGRGGPDQVVGKDLAAIENADVVLAVLNGEDPGTIFEIGYAKALKKRVVVLAENTLENDLTMLIGSGCEITNDFTTAVYMASW</sequence>
<reference evidence="3" key="1">
    <citation type="journal article" date="2019" name="Int. J. Syst. Evol. Microbiol.">
        <title>The Global Catalogue of Microorganisms (GCM) 10K type strain sequencing project: providing services to taxonomists for standard genome sequencing and annotation.</title>
        <authorList>
            <consortium name="The Broad Institute Genomics Platform"/>
            <consortium name="The Broad Institute Genome Sequencing Center for Infectious Disease"/>
            <person name="Wu L."/>
            <person name="Ma J."/>
        </authorList>
    </citation>
    <scope>NUCLEOTIDE SEQUENCE [LARGE SCALE GENOMIC DNA]</scope>
    <source>
        <strain evidence="3">CCUG 55250</strain>
    </source>
</reference>
<name>A0ABW0II82_9BACT</name>
<dbReference type="EMBL" id="JBHSMA010000028">
    <property type="protein sequence ID" value="MFC5413188.1"/>
    <property type="molecule type" value="Genomic_DNA"/>
</dbReference>
<proteinExistence type="predicted"/>
<dbReference type="SUPFAM" id="SSF53613">
    <property type="entry name" value="Ribokinase-like"/>
    <property type="match status" value="1"/>
</dbReference>
<dbReference type="InterPro" id="IPR051239">
    <property type="entry name" value="2'-dNMP_N-hydrolase"/>
</dbReference>
<dbReference type="Pfam" id="PF00294">
    <property type="entry name" value="PfkB"/>
    <property type="match status" value="1"/>
</dbReference>
<dbReference type="Proteomes" id="UP001596106">
    <property type="component" value="Unassembled WGS sequence"/>
</dbReference>
<evidence type="ECO:0000313" key="2">
    <source>
        <dbReference type="EMBL" id="MFC5413188.1"/>
    </source>
</evidence>
<accession>A0ABW0II82</accession>
<dbReference type="InterPro" id="IPR011611">
    <property type="entry name" value="PfkB_dom"/>
</dbReference>
<dbReference type="PANTHER" id="PTHR15364:SF0">
    <property type="entry name" value="2'-DEOXYNUCLEOSIDE 5'-PHOSPHATE N-HYDROLASE 1"/>
    <property type="match status" value="1"/>
</dbReference>
<keyword evidence="2" id="KW-0418">Kinase</keyword>
<dbReference type="PANTHER" id="PTHR15364">
    <property type="entry name" value="2'-DEOXYNUCLEOSIDE 5'-PHOSPHATE N-HYDROLASE 1"/>
    <property type="match status" value="1"/>
</dbReference>
<dbReference type="SUPFAM" id="SSF52309">
    <property type="entry name" value="N-(deoxy)ribosyltransferase-like"/>
    <property type="match status" value="1"/>
</dbReference>
<dbReference type="GO" id="GO:0016301">
    <property type="term" value="F:kinase activity"/>
    <property type="evidence" value="ECO:0007669"/>
    <property type="project" value="UniProtKB-KW"/>
</dbReference>
<comment type="caution">
    <text evidence="2">The sequence shown here is derived from an EMBL/GenBank/DDBJ whole genome shotgun (WGS) entry which is preliminary data.</text>
</comment>
<dbReference type="Gene3D" id="3.40.1190.20">
    <property type="match status" value="1"/>
</dbReference>